<keyword evidence="2" id="KW-1185">Reference proteome</keyword>
<proteinExistence type="predicted"/>
<dbReference type="STRING" id="39841.SAMN05660836_00548"/>
<accession>A0A1I4RCU6</accession>
<gene>
    <name evidence="1" type="ORF">SAMN05660836_00548</name>
</gene>
<dbReference type="EMBL" id="FOUU01000001">
    <property type="protein sequence ID" value="SFM50035.1"/>
    <property type="molecule type" value="Genomic_DNA"/>
</dbReference>
<dbReference type="RefSeq" id="WP_093393285.1">
    <property type="nucleotide sequence ID" value="NZ_FOUU01000001.1"/>
</dbReference>
<dbReference type="Proteomes" id="UP000199611">
    <property type="component" value="Unassembled WGS sequence"/>
</dbReference>
<evidence type="ECO:0000313" key="1">
    <source>
        <dbReference type="EMBL" id="SFM50035.1"/>
    </source>
</evidence>
<reference evidence="1 2" key="1">
    <citation type="submission" date="2016-10" db="EMBL/GenBank/DDBJ databases">
        <authorList>
            <person name="de Groot N.N."/>
        </authorList>
    </citation>
    <scope>NUCLEOTIDE SEQUENCE [LARGE SCALE GENOMIC DNA]</scope>
    <source>
        <strain evidence="1 2">DSM 9990</strain>
    </source>
</reference>
<dbReference type="AlphaFoldDB" id="A0A1I4RCU6"/>
<evidence type="ECO:0000313" key="2">
    <source>
        <dbReference type="Proteomes" id="UP000199611"/>
    </source>
</evidence>
<protein>
    <submittedName>
        <fullName evidence="1">Uncharacterized protein</fullName>
    </submittedName>
</protein>
<organism evidence="1 2">
    <name type="scientific">Thermodesulforhabdus norvegica</name>
    <dbReference type="NCBI Taxonomy" id="39841"/>
    <lineage>
        <taxon>Bacteria</taxon>
        <taxon>Pseudomonadati</taxon>
        <taxon>Thermodesulfobacteriota</taxon>
        <taxon>Syntrophobacteria</taxon>
        <taxon>Syntrophobacterales</taxon>
        <taxon>Thermodesulforhabdaceae</taxon>
        <taxon>Thermodesulforhabdus</taxon>
    </lineage>
</organism>
<name>A0A1I4RCU6_9BACT</name>
<sequence>MKALRLLKKHLDDLSERITTRLIEAKAVETTSKIELERQINLCLQNLLTADEFDIKYQTAEIRNLVPRPHFVSLYVTAWILEKLIDHKCVIDIYGTDEELYYLVHHEVMKLIPLDW</sequence>